<dbReference type="InterPro" id="IPR052058">
    <property type="entry name" value="Alcohol_O-acetyltransferase"/>
</dbReference>
<organism evidence="1 2">
    <name type="scientific">Sporormia fimetaria CBS 119925</name>
    <dbReference type="NCBI Taxonomy" id="1340428"/>
    <lineage>
        <taxon>Eukaryota</taxon>
        <taxon>Fungi</taxon>
        <taxon>Dikarya</taxon>
        <taxon>Ascomycota</taxon>
        <taxon>Pezizomycotina</taxon>
        <taxon>Dothideomycetes</taxon>
        <taxon>Pleosporomycetidae</taxon>
        <taxon>Pleosporales</taxon>
        <taxon>Sporormiaceae</taxon>
        <taxon>Sporormia</taxon>
    </lineage>
</organism>
<proteinExistence type="predicted"/>
<dbReference type="InterPro" id="IPR023213">
    <property type="entry name" value="CAT-like_dom_sf"/>
</dbReference>
<protein>
    <recommendedName>
        <fullName evidence="3">CoA-dependent acyltransferase</fullName>
    </recommendedName>
</protein>
<reference evidence="1" key="1">
    <citation type="journal article" date="2020" name="Stud. Mycol.">
        <title>101 Dothideomycetes genomes: a test case for predicting lifestyles and emergence of pathogens.</title>
        <authorList>
            <person name="Haridas S."/>
            <person name="Albert R."/>
            <person name="Binder M."/>
            <person name="Bloem J."/>
            <person name="Labutti K."/>
            <person name="Salamov A."/>
            <person name="Andreopoulos B."/>
            <person name="Baker S."/>
            <person name="Barry K."/>
            <person name="Bills G."/>
            <person name="Bluhm B."/>
            <person name="Cannon C."/>
            <person name="Castanera R."/>
            <person name="Culley D."/>
            <person name="Daum C."/>
            <person name="Ezra D."/>
            <person name="Gonzalez J."/>
            <person name="Henrissat B."/>
            <person name="Kuo A."/>
            <person name="Liang C."/>
            <person name="Lipzen A."/>
            <person name="Lutzoni F."/>
            <person name="Magnuson J."/>
            <person name="Mondo S."/>
            <person name="Nolan M."/>
            <person name="Ohm R."/>
            <person name="Pangilinan J."/>
            <person name="Park H.-J."/>
            <person name="Ramirez L."/>
            <person name="Alfaro M."/>
            <person name="Sun H."/>
            <person name="Tritt A."/>
            <person name="Yoshinaga Y."/>
            <person name="Zwiers L.-H."/>
            <person name="Turgeon B."/>
            <person name="Goodwin S."/>
            <person name="Spatafora J."/>
            <person name="Crous P."/>
            <person name="Grigoriev I."/>
        </authorList>
    </citation>
    <scope>NUCLEOTIDE SEQUENCE</scope>
    <source>
        <strain evidence="1">CBS 119925</strain>
    </source>
</reference>
<evidence type="ECO:0000313" key="2">
    <source>
        <dbReference type="Proteomes" id="UP000799440"/>
    </source>
</evidence>
<dbReference type="EMBL" id="MU006563">
    <property type="protein sequence ID" value="KAF2750663.1"/>
    <property type="molecule type" value="Genomic_DNA"/>
</dbReference>
<keyword evidence="2" id="KW-1185">Reference proteome</keyword>
<accession>A0A6A6VKK9</accession>
<dbReference type="Proteomes" id="UP000799440">
    <property type="component" value="Unassembled WGS sequence"/>
</dbReference>
<sequence length="575" mass="64561">MSTAGRESVNWLSRWANNYHAWKQDTENGKTVFRRPLGLVESSFDADGTDCGGRADMNGLYTLEIRHTLSKIELREFISLAWTAVCLQHVLLQSKVVDSEDGKRRAFVIEVPDSYEEVVQRTADSIVWLDDYYNQVDDEDLYKHAINVSRIVKPDSCLSRLHVLPLVPLPNGNFKLQFLLIMAHQISDGLSSANWISHFLRLLNTDIRTLRAEISTHLHPKQIQSRLPPAQEDLYPRITGSKARQRWFWALIRVLRHLNKPLPPTFANPLFREKRLTSPIPLPPTYASVFDYTPSTRPPLNSGHITVALSPRASARLISLCRTANISIGAGCFALSGLAMMELYERRYPDIPASRRPAFCASFPLNPRAFFGRPTGAESCMLAFSEGIVMPFLPSDLSLEGRFKLVGKHANRELKMYQKRQRTDEAEAALLPHSSRRLLANGYIAWTERMESRWRADMKTGADPQGELRTAANSYGAKATCGVSSMGSMAGLFREGKYDFEDVGRGVKRFVADYRSTRIGVRARDDEFLVGSSSDAKGIVGFGVSYDLSAIDEEAAGAWAERVGELLEEGERSRL</sequence>
<dbReference type="AlphaFoldDB" id="A0A6A6VKK9"/>
<evidence type="ECO:0000313" key="1">
    <source>
        <dbReference type="EMBL" id="KAF2750663.1"/>
    </source>
</evidence>
<evidence type="ECO:0008006" key="3">
    <source>
        <dbReference type="Google" id="ProtNLM"/>
    </source>
</evidence>
<gene>
    <name evidence="1" type="ORF">M011DRAFT_464482</name>
</gene>
<dbReference type="OrthoDB" id="3355480at2759"/>
<dbReference type="PANTHER" id="PTHR28037:SF1">
    <property type="entry name" value="ALCOHOL O-ACETYLTRANSFERASE 1-RELATED"/>
    <property type="match status" value="1"/>
</dbReference>
<dbReference type="Gene3D" id="3.30.559.10">
    <property type="entry name" value="Chloramphenicol acetyltransferase-like domain"/>
    <property type="match status" value="1"/>
</dbReference>
<dbReference type="PANTHER" id="PTHR28037">
    <property type="entry name" value="ALCOHOL O-ACETYLTRANSFERASE 1-RELATED"/>
    <property type="match status" value="1"/>
</dbReference>
<name>A0A6A6VKK9_9PLEO</name>